<dbReference type="EMBL" id="VAHF01000004">
    <property type="protein sequence ID" value="TXG63937.1"/>
    <property type="molecule type" value="Genomic_DNA"/>
</dbReference>
<gene>
    <name evidence="2" type="ORF">EZV62_010931</name>
</gene>
<evidence type="ECO:0000313" key="3">
    <source>
        <dbReference type="Proteomes" id="UP000323000"/>
    </source>
</evidence>
<dbReference type="Gene3D" id="3.30.420.10">
    <property type="entry name" value="Ribonuclease H-like superfamily/Ribonuclease H"/>
    <property type="match status" value="1"/>
</dbReference>
<keyword evidence="1" id="KW-0687">Ribonucleoprotein</keyword>
<evidence type="ECO:0000313" key="2">
    <source>
        <dbReference type="EMBL" id="TXG63937.1"/>
    </source>
</evidence>
<dbReference type="OrthoDB" id="10252740at2759"/>
<reference evidence="3" key="1">
    <citation type="journal article" date="2019" name="Gigascience">
        <title>De novo genome assembly of the endangered Acer yangbiense, a plant species with extremely small populations endemic to Yunnan Province, China.</title>
        <authorList>
            <person name="Yang J."/>
            <person name="Wariss H.M."/>
            <person name="Tao L."/>
            <person name="Zhang R."/>
            <person name="Yun Q."/>
            <person name="Hollingsworth P."/>
            <person name="Dao Z."/>
            <person name="Luo G."/>
            <person name="Guo H."/>
            <person name="Ma Y."/>
            <person name="Sun W."/>
        </authorList>
    </citation>
    <scope>NUCLEOTIDE SEQUENCE [LARGE SCALE GENOMIC DNA]</scope>
    <source>
        <strain evidence="3">cv. Malutang</strain>
    </source>
</reference>
<accession>A0A5C7I3T4</accession>
<keyword evidence="3" id="KW-1185">Reference proteome</keyword>
<dbReference type="GO" id="GO:0003676">
    <property type="term" value="F:nucleic acid binding"/>
    <property type="evidence" value="ECO:0007669"/>
    <property type="project" value="InterPro"/>
</dbReference>
<dbReference type="SUPFAM" id="SSF52440">
    <property type="entry name" value="PreATP-grasp domain"/>
    <property type="match status" value="1"/>
</dbReference>
<dbReference type="Proteomes" id="UP000323000">
    <property type="component" value="Chromosome 4"/>
</dbReference>
<organism evidence="2 3">
    <name type="scientific">Acer yangbiense</name>
    <dbReference type="NCBI Taxonomy" id="1000413"/>
    <lineage>
        <taxon>Eukaryota</taxon>
        <taxon>Viridiplantae</taxon>
        <taxon>Streptophyta</taxon>
        <taxon>Embryophyta</taxon>
        <taxon>Tracheophyta</taxon>
        <taxon>Spermatophyta</taxon>
        <taxon>Magnoliopsida</taxon>
        <taxon>eudicotyledons</taxon>
        <taxon>Gunneridae</taxon>
        <taxon>Pentapetalae</taxon>
        <taxon>rosids</taxon>
        <taxon>malvids</taxon>
        <taxon>Sapindales</taxon>
        <taxon>Sapindaceae</taxon>
        <taxon>Hippocastanoideae</taxon>
        <taxon>Acereae</taxon>
        <taxon>Acer</taxon>
    </lineage>
</organism>
<dbReference type="InterPro" id="IPR036397">
    <property type="entry name" value="RNaseH_sf"/>
</dbReference>
<dbReference type="GO" id="GO:1990904">
    <property type="term" value="C:ribonucleoprotein complex"/>
    <property type="evidence" value="ECO:0007669"/>
    <property type="project" value="UniProtKB-KW"/>
</dbReference>
<dbReference type="Gene3D" id="1.10.510.10">
    <property type="entry name" value="Transferase(Phosphotransferase) domain 1"/>
    <property type="match status" value="1"/>
</dbReference>
<proteinExistence type="predicted"/>
<dbReference type="Gene3D" id="3.40.50.20">
    <property type="match status" value="1"/>
</dbReference>
<protein>
    <recommendedName>
        <fullName evidence="4">Piwi domain-containing protein</fullName>
    </recommendedName>
</protein>
<dbReference type="InterPro" id="IPR036085">
    <property type="entry name" value="PAZ_dom_sf"/>
</dbReference>
<dbReference type="AlphaFoldDB" id="A0A5C7I3T4"/>
<dbReference type="InterPro" id="IPR016185">
    <property type="entry name" value="PreATP-grasp_dom_sf"/>
</dbReference>
<comment type="caution">
    <text evidence="2">The sequence shown here is derived from an EMBL/GenBank/DDBJ whole genome shotgun (WGS) entry which is preliminary data.</text>
</comment>
<evidence type="ECO:0008006" key="4">
    <source>
        <dbReference type="Google" id="ProtNLM"/>
    </source>
</evidence>
<name>A0A5C7I3T4_9ROSI</name>
<dbReference type="PANTHER" id="PTHR22891">
    <property type="entry name" value="EUKARYOTIC TRANSLATION INITIATION FACTOR 2C"/>
    <property type="match status" value="1"/>
</dbReference>
<dbReference type="SUPFAM" id="SSF101690">
    <property type="entry name" value="PAZ domain"/>
    <property type="match status" value="6"/>
</dbReference>
<sequence length="1082" mass="125614">MDYKLVINYGGQWDDVRYVGGIPYMFIADEQERVGANDSDPTNGDEIHELREVFTSLEDDSDRDGQDACGTTIEKQLTEVDGRILEAPKLKVGNDEDCIPRDGRWNFNNKEIERFFTLIEEEPQSRRVSPVATVERMAEMMKSKVPGPSDFILCVLLERKNSDIYAIEHSSHIPLIKDAPTLILGMDVSHGSPASIAAVVGSQCWLRISRYSAYVRMQSSKMELIYAFYKPLSNGTDDGILRGNKNLTGTARYASCNTHLRIEQSRRDYLESPWLCTFLFYERKGIVIDFLIANQNVQEPRHLDRLKARKMLKKLRVKPRLCNMEYKILGLGDKPCNQLWQKPQERMRTPIDAVRNYRYDLNHVLSACCITVEKQLIEVDGRILEAPKLKVGNNEDCIPHDGRWNFNKQGPVIDFLIANQNVQEPRHLDRLKARKMLKKLRVKPRLCNMEYKILGLGDKPCNQLWQKPQERMRTPIDAVRNYRYDLNHVLSACCITVEKQLIEVDGRILEAPKLKVGNNEDCIPHDGRWNFNKQGIVIDFLIANQNVQEPRHLDRLKARKMLKKLRVKPRLCNMEYKILGLGDKPCNQLWQKPQERMRTLIDAVRNYRYDVNHVLSACCITVEKQLIEVDGRILEAPKLKVGNNEDCIPHDGRWNFNKQGIVIDFLIANQNVQEPRHLDRLKARKMLKKLRVKPRLCNMEYKILGLGDKPCNQLWQKPQERMRTLIDAVRNYRYDLNHFLSACCITVEKQLIEVDGRILKAPKLKVGNNEDCIPHDGRWNFNKQGIVIDFLIANQNVQEPRHLDRLKARKMLKKLRVKPRLCNMEYKILGLGDKPCNQLWQKPQERMRTLIDAVRNYRYDLNHFLSACCITVEKQLIEVDGRILKAPKLKVGNNEDCIPHDGRWNFNKQGIVIDFLIANQNVQEPRHLDRLKARKMLKKLRVKPRLCNMEYKILGLGDKPCNQLWQKPQERMRTLIDAVRNYRYDVNHVLSACCITVEKQLIEVDGRILKAPKMAEITHVDVVWPGWGHASENTKLPRGNCYLTSNVLSSYFQVKISSESCLSTIQDKVYKEASVFTTEEAI</sequence>
<evidence type="ECO:0000256" key="1">
    <source>
        <dbReference type="ARBA" id="ARBA00023274"/>
    </source>
</evidence>